<dbReference type="KEGG" id="plon:Pla110_30040"/>
<dbReference type="Gene3D" id="2.60.120.560">
    <property type="entry name" value="Exo-inulinase, domain 1"/>
    <property type="match status" value="1"/>
</dbReference>
<evidence type="ECO:0000313" key="3">
    <source>
        <dbReference type="Proteomes" id="UP000317178"/>
    </source>
</evidence>
<protein>
    <recommendedName>
        <fullName evidence="1">3-keto-alpha-glucoside-1,2-lyase/3-keto-2-hydroxy-glucal hydratase domain-containing protein</fullName>
    </recommendedName>
</protein>
<dbReference type="RefSeq" id="WP_144996462.1">
    <property type="nucleotide sequence ID" value="NZ_CP036281.1"/>
</dbReference>
<gene>
    <name evidence="2" type="ORF">Pla110_30040</name>
</gene>
<name>A0A518CPZ2_9PLAN</name>
<feature type="domain" description="3-keto-alpha-glucoside-1,2-lyase/3-keto-2-hydroxy-glucal hydratase" evidence="1">
    <location>
        <begin position="104"/>
        <end position="264"/>
    </location>
</feature>
<evidence type="ECO:0000313" key="2">
    <source>
        <dbReference type="EMBL" id="QDU81264.1"/>
    </source>
</evidence>
<dbReference type="InterPro" id="IPR010496">
    <property type="entry name" value="AL/BT2_dom"/>
</dbReference>
<sequence>MIAVTPYCLSDLLLRPNRVHCMVCYIDRFVSVVTVGLSLGILCSLSGCEQPEPEPAMPPEAGVPIPAEEKLAEGVMIHFEPGFSPINLAGLDLFSSEPTPEKPTWREDRGVIICTGKPKGYAQTSTSYDNFILKYDYRFEPSERHRKEGKLDYSNTGVLVYISGEDQIWPKSIEVQGKQMEMASIKSNGGIPDVEIEDNAEKRETARKPVGDWNSIEVESKEGVLTTRLNGEQICQNKPGEVKSGRIGFQAEGFEVHFRNIRIKETE</sequence>
<accession>A0A518CPZ2</accession>
<dbReference type="GO" id="GO:0016787">
    <property type="term" value="F:hydrolase activity"/>
    <property type="evidence" value="ECO:0007669"/>
    <property type="project" value="InterPro"/>
</dbReference>
<organism evidence="2 3">
    <name type="scientific">Polystyrenella longa</name>
    <dbReference type="NCBI Taxonomy" id="2528007"/>
    <lineage>
        <taxon>Bacteria</taxon>
        <taxon>Pseudomonadati</taxon>
        <taxon>Planctomycetota</taxon>
        <taxon>Planctomycetia</taxon>
        <taxon>Planctomycetales</taxon>
        <taxon>Planctomycetaceae</taxon>
        <taxon>Polystyrenella</taxon>
    </lineage>
</organism>
<keyword evidence="3" id="KW-1185">Reference proteome</keyword>
<proteinExistence type="predicted"/>
<reference evidence="2 3" key="1">
    <citation type="submission" date="2019-02" db="EMBL/GenBank/DDBJ databases">
        <title>Deep-cultivation of Planctomycetes and their phenomic and genomic characterization uncovers novel biology.</title>
        <authorList>
            <person name="Wiegand S."/>
            <person name="Jogler M."/>
            <person name="Boedeker C."/>
            <person name="Pinto D."/>
            <person name="Vollmers J."/>
            <person name="Rivas-Marin E."/>
            <person name="Kohn T."/>
            <person name="Peeters S.H."/>
            <person name="Heuer A."/>
            <person name="Rast P."/>
            <person name="Oberbeckmann S."/>
            <person name="Bunk B."/>
            <person name="Jeske O."/>
            <person name="Meyerdierks A."/>
            <person name="Storesund J.E."/>
            <person name="Kallscheuer N."/>
            <person name="Luecker S."/>
            <person name="Lage O.M."/>
            <person name="Pohl T."/>
            <person name="Merkel B.J."/>
            <person name="Hornburger P."/>
            <person name="Mueller R.-W."/>
            <person name="Bruemmer F."/>
            <person name="Labrenz M."/>
            <person name="Spormann A.M."/>
            <person name="Op den Camp H."/>
            <person name="Overmann J."/>
            <person name="Amann R."/>
            <person name="Jetten M.S.M."/>
            <person name="Mascher T."/>
            <person name="Medema M.H."/>
            <person name="Devos D.P."/>
            <person name="Kaster A.-K."/>
            <person name="Ovreas L."/>
            <person name="Rohde M."/>
            <person name="Galperin M.Y."/>
            <person name="Jogler C."/>
        </authorList>
    </citation>
    <scope>NUCLEOTIDE SEQUENCE [LARGE SCALE GENOMIC DNA]</scope>
    <source>
        <strain evidence="2 3">Pla110</strain>
    </source>
</reference>
<dbReference type="EMBL" id="CP036281">
    <property type="protein sequence ID" value="QDU81264.1"/>
    <property type="molecule type" value="Genomic_DNA"/>
</dbReference>
<dbReference type="Proteomes" id="UP000317178">
    <property type="component" value="Chromosome"/>
</dbReference>
<dbReference type="OrthoDB" id="259356at2"/>
<dbReference type="AlphaFoldDB" id="A0A518CPZ2"/>
<evidence type="ECO:0000259" key="1">
    <source>
        <dbReference type="Pfam" id="PF06439"/>
    </source>
</evidence>
<dbReference type="Pfam" id="PF06439">
    <property type="entry name" value="3keto-disac_hyd"/>
    <property type="match status" value="1"/>
</dbReference>